<evidence type="ECO:0000313" key="4">
    <source>
        <dbReference type="Proteomes" id="UP000198280"/>
    </source>
</evidence>
<dbReference type="AlphaFoldDB" id="A0A239J126"/>
<proteinExistence type="predicted"/>
<feature type="compositionally biased region" description="Low complexity" evidence="1">
    <location>
        <begin position="1"/>
        <end position="18"/>
    </location>
</feature>
<keyword evidence="2" id="KW-1133">Transmembrane helix</keyword>
<name>A0A239J126_9ACTN</name>
<evidence type="ECO:0000256" key="1">
    <source>
        <dbReference type="SAM" id="MobiDB-lite"/>
    </source>
</evidence>
<feature type="transmembrane region" description="Helical" evidence="2">
    <location>
        <begin position="31"/>
        <end position="54"/>
    </location>
</feature>
<evidence type="ECO:0000313" key="3">
    <source>
        <dbReference type="EMBL" id="SNS99465.1"/>
    </source>
</evidence>
<feature type="transmembrane region" description="Helical" evidence="2">
    <location>
        <begin position="74"/>
        <end position="95"/>
    </location>
</feature>
<evidence type="ECO:0000256" key="2">
    <source>
        <dbReference type="SAM" id="Phobius"/>
    </source>
</evidence>
<gene>
    <name evidence="3" type="ORF">SAMN05216252_11228</name>
</gene>
<feature type="region of interest" description="Disordered" evidence="1">
    <location>
        <begin position="1"/>
        <end position="21"/>
    </location>
</feature>
<protein>
    <submittedName>
        <fullName evidence="3">Uncharacterized protein</fullName>
    </submittedName>
</protein>
<organism evidence="3 4">
    <name type="scientific">Actinacidiphila glaucinigra</name>
    <dbReference type="NCBI Taxonomy" id="235986"/>
    <lineage>
        <taxon>Bacteria</taxon>
        <taxon>Bacillati</taxon>
        <taxon>Actinomycetota</taxon>
        <taxon>Actinomycetes</taxon>
        <taxon>Kitasatosporales</taxon>
        <taxon>Streptomycetaceae</taxon>
        <taxon>Actinacidiphila</taxon>
    </lineage>
</organism>
<keyword evidence="2" id="KW-0472">Membrane</keyword>
<reference evidence="3 4" key="1">
    <citation type="submission" date="2017-06" db="EMBL/GenBank/DDBJ databases">
        <authorList>
            <person name="Kim H.J."/>
            <person name="Triplett B.A."/>
        </authorList>
    </citation>
    <scope>NUCLEOTIDE SEQUENCE [LARGE SCALE GENOMIC DNA]</scope>
    <source>
        <strain evidence="3 4">CGMCC 4.1858</strain>
    </source>
</reference>
<sequence>MTAVTDTTDATDTGGTAPARRRHGRRVAVRCVWAVVLLAPPVVLWVMGAVDAAHHQSPTDWVGNHRTKVALENAALLIAGLPAAGGSAGALAGALRRPPRTGLWAATGAVLGALALWAFGAWAVVSALRNLRFVF</sequence>
<keyword evidence="4" id="KW-1185">Reference proteome</keyword>
<accession>A0A239J126</accession>
<dbReference type="EMBL" id="FZOF01000012">
    <property type="protein sequence ID" value="SNS99465.1"/>
    <property type="molecule type" value="Genomic_DNA"/>
</dbReference>
<feature type="transmembrane region" description="Helical" evidence="2">
    <location>
        <begin position="102"/>
        <end position="125"/>
    </location>
</feature>
<dbReference type="Proteomes" id="UP000198280">
    <property type="component" value="Unassembled WGS sequence"/>
</dbReference>
<keyword evidence="2" id="KW-0812">Transmembrane</keyword>